<keyword evidence="1" id="KW-0812">Transmembrane</keyword>
<accession>A0A0L9TMD5</accession>
<evidence type="ECO:0000256" key="1">
    <source>
        <dbReference type="SAM" id="Phobius"/>
    </source>
</evidence>
<dbReference type="AlphaFoldDB" id="A0A0L9TMD5"/>
<dbReference type="Gramene" id="KOM31597">
    <property type="protein sequence ID" value="KOM31597"/>
    <property type="gene ID" value="LR48_Vigan01g115200"/>
</dbReference>
<organism evidence="2 3">
    <name type="scientific">Phaseolus angularis</name>
    <name type="common">Azuki bean</name>
    <name type="synonym">Vigna angularis</name>
    <dbReference type="NCBI Taxonomy" id="3914"/>
    <lineage>
        <taxon>Eukaryota</taxon>
        <taxon>Viridiplantae</taxon>
        <taxon>Streptophyta</taxon>
        <taxon>Embryophyta</taxon>
        <taxon>Tracheophyta</taxon>
        <taxon>Spermatophyta</taxon>
        <taxon>Magnoliopsida</taxon>
        <taxon>eudicotyledons</taxon>
        <taxon>Gunneridae</taxon>
        <taxon>Pentapetalae</taxon>
        <taxon>rosids</taxon>
        <taxon>fabids</taxon>
        <taxon>Fabales</taxon>
        <taxon>Fabaceae</taxon>
        <taxon>Papilionoideae</taxon>
        <taxon>50 kb inversion clade</taxon>
        <taxon>NPAAA clade</taxon>
        <taxon>indigoferoid/millettioid clade</taxon>
        <taxon>Phaseoleae</taxon>
        <taxon>Vigna</taxon>
    </lineage>
</organism>
<dbReference type="Proteomes" id="UP000053144">
    <property type="component" value="Chromosome 1"/>
</dbReference>
<sequence>MELYRETNQFVMEVALVKLIVTVEGVFLPPQILIIEAALSTIVVGLTLDYAKKQSLRFMNQPFLHNLYFDRNFRI</sequence>
<feature type="transmembrane region" description="Helical" evidence="1">
    <location>
        <begin position="32"/>
        <end position="51"/>
    </location>
</feature>
<keyword evidence="1" id="KW-1133">Transmembrane helix</keyword>
<evidence type="ECO:0000313" key="2">
    <source>
        <dbReference type="EMBL" id="KOM31597.1"/>
    </source>
</evidence>
<reference evidence="3" key="1">
    <citation type="journal article" date="2015" name="Proc. Natl. Acad. Sci. U.S.A.">
        <title>Genome sequencing of adzuki bean (Vigna angularis) provides insight into high starch and low fat accumulation and domestication.</title>
        <authorList>
            <person name="Yang K."/>
            <person name="Tian Z."/>
            <person name="Chen C."/>
            <person name="Luo L."/>
            <person name="Zhao B."/>
            <person name="Wang Z."/>
            <person name="Yu L."/>
            <person name="Li Y."/>
            <person name="Sun Y."/>
            <person name="Li W."/>
            <person name="Chen Y."/>
            <person name="Li Y."/>
            <person name="Zhang Y."/>
            <person name="Ai D."/>
            <person name="Zhao J."/>
            <person name="Shang C."/>
            <person name="Ma Y."/>
            <person name="Wu B."/>
            <person name="Wang M."/>
            <person name="Gao L."/>
            <person name="Sun D."/>
            <person name="Zhang P."/>
            <person name="Guo F."/>
            <person name="Wang W."/>
            <person name="Li Y."/>
            <person name="Wang J."/>
            <person name="Varshney R.K."/>
            <person name="Wang J."/>
            <person name="Ling H.Q."/>
            <person name="Wan P."/>
        </authorList>
    </citation>
    <scope>NUCLEOTIDE SEQUENCE</scope>
    <source>
        <strain evidence="3">cv. Jingnong 6</strain>
    </source>
</reference>
<protein>
    <submittedName>
        <fullName evidence="2">Uncharacterized protein</fullName>
    </submittedName>
</protein>
<dbReference type="EMBL" id="CM003371">
    <property type="protein sequence ID" value="KOM31597.1"/>
    <property type="molecule type" value="Genomic_DNA"/>
</dbReference>
<gene>
    <name evidence="2" type="ORF">LR48_Vigan01g115200</name>
</gene>
<name>A0A0L9TMD5_PHAAN</name>
<evidence type="ECO:0000313" key="3">
    <source>
        <dbReference type="Proteomes" id="UP000053144"/>
    </source>
</evidence>
<keyword evidence="1" id="KW-0472">Membrane</keyword>
<proteinExistence type="predicted"/>